<proteinExistence type="predicted"/>
<dbReference type="SUPFAM" id="SSF51735">
    <property type="entry name" value="NAD(P)-binding Rossmann-fold domains"/>
    <property type="match status" value="1"/>
</dbReference>
<feature type="domain" description="NmrA-like" evidence="1">
    <location>
        <begin position="2"/>
        <end position="265"/>
    </location>
</feature>
<keyword evidence="3" id="KW-1185">Reference proteome</keyword>
<name>A0ABP5L2M5_9ACTN</name>
<dbReference type="InterPro" id="IPR036291">
    <property type="entry name" value="NAD(P)-bd_dom_sf"/>
</dbReference>
<organism evidence="2 3">
    <name type="scientific">Streptomyces synnematoformans</name>
    <dbReference type="NCBI Taxonomy" id="415721"/>
    <lineage>
        <taxon>Bacteria</taxon>
        <taxon>Bacillati</taxon>
        <taxon>Actinomycetota</taxon>
        <taxon>Actinomycetes</taxon>
        <taxon>Kitasatosporales</taxon>
        <taxon>Streptomycetaceae</taxon>
        <taxon>Streptomyces</taxon>
    </lineage>
</organism>
<dbReference type="PANTHER" id="PTHR43162">
    <property type="match status" value="1"/>
</dbReference>
<dbReference type="InterPro" id="IPR051604">
    <property type="entry name" value="Ergot_Alk_Oxidoreductase"/>
</dbReference>
<evidence type="ECO:0000313" key="2">
    <source>
        <dbReference type="EMBL" id="GAA2140941.1"/>
    </source>
</evidence>
<dbReference type="Gene3D" id="3.40.50.720">
    <property type="entry name" value="NAD(P)-binding Rossmann-like Domain"/>
    <property type="match status" value="1"/>
</dbReference>
<dbReference type="InterPro" id="IPR008030">
    <property type="entry name" value="NmrA-like"/>
</dbReference>
<evidence type="ECO:0000313" key="3">
    <source>
        <dbReference type="Proteomes" id="UP001500443"/>
    </source>
</evidence>
<dbReference type="RefSeq" id="WP_344292628.1">
    <property type="nucleotide sequence ID" value="NZ_BAAAPF010000226.1"/>
</dbReference>
<dbReference type="PANTHER" id="PTHR43162:SF1">
    <property type="entry name" value="PRESTALK A DIFFERENTIATION PROTEIN A"/>
    <property type="match status" value="1"/>
</dbReference>
<evidence type="ECO:0000259" key="1">
    <source>
        <dbReference type="Pfam" id="PF05368"/>
    </source>
</evidence>
<comment type="caution">
    <text evidence="2">The sequence shown here is derived from an EMBL/GenBank/DDBJ whole genome shotgun (WGS) entry which is preliminary data.</text>
</comment>
<dbReference type="Gene3D" id="3.90.25.10">
    <property type="entry name" value="UDP-galactose 4-epimerase, domain 1"/>
    <property type="match status" value="1"/>
</dbReference>
<gene>
    <name evidence="2" type="ORF">GCM10009802_51350</name>
</gene>
<protein>
    <submittedName>
        <fullName evidence="2">NAD(P)H-binding protein</fullName>
    </submittedName>
</protein>
<accession>A0ABP5L2M5</accession>
<sequence>MTIAVTTPTGRVGSRAVRLLLQAGVRPRVLVRDPARLDPATRDLVDVRRGDLTDTAFVRAATAGARTVFWVDPPLPLRPAGVGVPPTGADPVAASEQAAAGVVEAARAGDVARVVLLSSVGAELRRGAGHIDALGRIEESLDATGADTLHLRCGYFFSNLAMSLDDLARGVLPTQFHPERPMAWVDPRDIGDVVAARLLAEDWKGRVVQGVHGPEDLSFVQVAEILTGALGRPVRVQAVGDDDVREALGAAGLPPGAVAAIAGMAAGTRDLVPEQPRDVLTTTPTTLAAWAYAHLRPALDAAMRDGAEDGAAG</sequence>
<dbReference type="EMBL" id="BAAAPF010000226">
    <property type="protein sequence ID" value="GAA2140941.1"/>
    <property type="molecule type" value="Genomic_DNA"/>
</dbReference>
<dbReference type="Proteomes" id="UP001500443">
    <property type="component" value="Unassembled WGS sequence"/>
</dbReference>
<reference evidence="3" key="1">
    <citation type="journal article" date="2019" name="Int. J. Syst. Evol. Microbiol.">
        <title>The Global Catalogue of Microorganisms (GCM) 10K type strain sequencing project: providing services to taxonomists for standard genome sequencing and annotation.</title>
        <authorList>
            <consortium name="The Broad Institute Genomics Platform"/>
            <consortium name="The Broad Institute Genome Sequencing Center for Infectious Disease"/>
            <person name="Wu L."/>
            <person name="Ma J."/>
        </authorList>
    </citation>
    <scope>NUCLEOTIDE SEQUENCE [LARGE SCALE GENOMIC DNA]</scope>
    <source>
        <strain evidence="3">JCM 15481</strain>
    </source>
</reference>
<dbReference type="Pfam" id="PF05368">
    <property type="entry name" value="NmrA"/>
    <property type="match status" value="1"/>
</dbReference>